<sequence>MEELTQERGLRVDHSTVYRWMLVSISKDLKADTLVSVALSCSRLQLKNYD</sequence>
<dbReference type="AlphaFoldDB" id="A0A6J4KDG1"/>
<gene>
    <name evidence="1" type="ORF">AVDCRST_MAG94-405</name>
</gene>
<evidence type="ECO:0000313" key="1">
    <source>
        <dbReference type="EMBL" id="CAA9301824.1"/>
    </source>
</evidence>
<dbReference type="EMBL" id="CADCTY010000143">
    <property type="protein sequence ID" value="CAA9301824.1"/>
    <property type="molecule type" value="Genomic_DNA"/>
</dbReference>
<protein>
    <submittedName>
        <fullName evidence="1">Uncharacterized protein</fullName>
    </submittedName>
</protein>
<reference evidence="1" key="1">
    <citation type="submission" date="2020-02" db="EMBL/GenBank/DDBJ databases">
        <authorList>
            <person name="Meier V. D."/>
        </authorList>
    </citation>
    <scope>NUCLEOTIDE SEQUENCE</scope>
    <source>
        <strain evidence="1">AVDCRST_MAG94</strain>
    </source>
</reference>
<name>A0A6J4KDG1_9CYAN</name>
<accession>A0A6J4KDG1</accession>
<proteinExistence type="predicted"/>
<organism evidence="1">
    <name type="scientific">uncultured Leptolyngbya sp</name>
    <dbReference type="NCBI Taxonomy" id="332963"/>
    <lineage>
        <taxon>Bacteria</taxon>
        <taxon>Bacillati</taxon>
        <taxon>Cyanobacteriota</taxon>
        <taxon>Cyanophyceae</taxon>
        <taxon>Leptolyngbyales</taxon>
        <taxon>Leptolyngbyaceae</taxon>
        <taxon>Leptolyngbya group</taxon>
        <taxon>Leptolyngbya</taxon>
        <taxon>environmental samples</taxon>
    </lineage>
</organism>